<dbReference type="Gene3D" id="1.10.10.60">
    <property type="entry name" value="Homeodomain-like"/>
    <property type="match status" value="1"/>
</dbReference>
<name>A0A327X549_LARAB</name>
<comment type="caution">
    <text evidence="5">The sequence shown here is derived from an EMBL/GenBank/DDBJ whole genome shotgun (WGS) entry which is preliminary data.</text>
</comment>
<dbReference type="InterPro" id="IPR020449">
    <property type="entry name" value="Tscrpt_reg_AraC-type_HTH"/>
</dbReference>
<evidence type="ECO:0000313" key="6">
    <source>
        <dbReference type="Proteomes" id="UP000248790"/>
    </source>
</evidence>
<reference evidence="5 6" key="1">
    <citation type="submission" date="2018-06" db="EMBL/GenBank/DDBJ databases">
        <title>Genomic Encyclopedia of Archaeal and Bacterial Type Strains, Phase II (KMG-II): from individual species to whole genera.</title>
        <authorList>
            <person name="Goeker M."/>
        </authorList>
    </citation>
    <scope>NUCLEOTIDE SEQUENCE [LARGE SCALE GENOMIC DNA]</scope>
    <source>
        <strain evidence="5 6">DSM 21851</strain>
    </source>
</reference>
<gene>
    <name evidence="5" type="ORF">LX87_01911</name>
</gene>
<keyword evidence="6" id="KW-1185">Reference proteome</keyword>
<dbReference type="PROSITE" id="PS01124">
    <property type="entry name" value="HTH_ARAC_FAMILY_2"/>
    <property type="match status" value="1"/>
</dbReference>
<evidence type="ECO:0000256" key="1">
    <source>
        <dbReference type="ARBA" id="ARBA00023015"/>
    </source>
</evidence>
<dbReference type="SUPFAM" id="SSF46689">
    <property type="entry name" value="Homeodomain-like"/>
    <property type="match status" value="1"/>
</dbReference>
<feature type="domain" description="HTH araC/xylS-type" evidence="4">
    <location>
        <begin position="190"/>
        <end position="300"/>
    </location>
</feature>
<dbReference type="PANTHER" id="PTHR43280">
    <property type="entry name" value="ARAC-FAMILY TRANSCRIPTIONAL REGULATOR"/>
    <property type="match status" value="1"/>
</dbReference>
<dbReference type="InterPro" id="IPR009057">
    <property type="entry name" value="Homeodomain-like_sf"/>
</dbReference>
<organism evidence="5 6">
    <name type="scientific">Larkinella arboricola</name>
    <dbReference type="NCBI Taxonomy" id="643671"/>
    <lineage>
        <taxon>Bacteria</taxon>
        <taxon>Pseudomonadati</taxon>
        <taxon>Bacteroidota</taxon>
        <taxon>Cytophagia</taxon>
        <taxon>Cytophagales</taxon>
        <taxon>Spirosomataceae</taxon>
        <taxon>Larkinella</taxon>
    </lineage>
</organism>
<accession>A0A327X549</accession>
<dbReference type="SMART" id="SM00342">
    <property type="entry name" value="HTH_ARAC"/>
    <property type="match status" value="1"/>
</dbReference>
<protein>
    <submittedName>
        <fullName evidence="5">AraC-like DNA-binding protein</fullName>
    </submittedName>
</protein>
<dbReference type="AlphaFoldDB" id="A0A327X549"/>
<keyword evidence="3" id="KW-0804">Transcription</keyword>
<dbReference type="OrthoDB" id="629929at2"/>
<dbReference type="Pfam" id="PF12833">
    <property type="entry name" value="HTH_18"/>
    <property type="match status" value="1"/>
</dbReference>
<dbReference type="EMBL" id="QLMC01000002">
    <property type="protein sequence ID" value="RAK00213.1"/>
    <property type="molecule type" value="Genomic_DNA"/>
</dbReference>
<dbReference type="PANTHER" id="PTHR43280:SF32">
    <property type="entry name" value="TRANSCRIPTIONAL REGULATORY PROTEIN"/>
    <property type="match status" value="1"/>
</dbReference>
<keyword evidence="1" id="KW-0805">Transcription regulation</keyword>
<evidence type="ECO:0000256" key="2">
    <source>
        <dbReference type="ARBA" id="ARBA00023125"/>
    </source>
</evidence>
<dbReference type="InterPro" id="IPR037923">
    <property type="entry name" value="HTH-like"/>
</dbReference>
<dbReference type="RefSeq" id="WP_111627972.1">
    <property type="nucleotide sequence ID" value="NZ_QLMC01000002.1"/>
</dbReference>
<proteinExistence type="predicted"/>
<evidence type="ECO:0000256" key="3">
    <source>
        <dbReference type="ARBA" id="ARBA00023163"/>
    </source>
</evidence>
<dbReference type="SUPFAM" id="SSF51215">
    <property type="entry name" value="Regulatory protein AraC"/>
    <property type="match status" value="1"/>
</dbReference>
<dbReference type="InterPro" id="IPR018060">
    <property type="entry name" value="HTH_AraC"/>
</dbReference>
<keyword evidence="2 5" id="KW-0238">DNA-binding</keyword>
<sequence>MQKPESLEEFYQHNFQEKPHTVQPAMGQVNVFRMEDSLTPNASPVQYSRRDFYKITLIRGRNAYHYADKSIEINGPTLVFFNPQVPYTWEPLSNDTTGFFCIFRESFFSGRFNTGLIDLPLFRPGGKPAYALDAAQDREVSGLYEKMLAEIDSDYALKYDLIRNYVSELIHYALKLRPSDAPHQHPDARSRLTAVFLELLERQFPIESPTRRFVLRSANDFARQLSVHVNHLNRCVRDTTGKTTTDHIANRLASEAKALLRHTDWNIAEIGYSLGFDEPAHFTYFFKKRTGLPPSAFRHV</sequence>
<evidence type="ECO:0000313" key="5">
    <source>
        <dbReference type="EMBL" id="RAK00213.1"/>
    </source>
</evidence>
<evidence type="ECO:0000259" key="4">
    <source>
        <dbReference type="PROSITE" id="PS01124"/>
    </source>
</evidence>
<dbReference type="GO" id="GO:0003700">
    <property type="term" value="F:DNA-binding transcription factor activity"/>
    <property type="evidence" value="ECO:0007669"/>
    <property type="project" value="InterPro"/>
</dbReference>
<dbReference type="Proteomes" id="UP000248790">
    <property type="component" value="Unassembled WGS sequence"/>
</dbReference>
<dbReference type="GO" id="GO:0043565">
    <property type="term" value="F:sequence-specific DNA binding"/>
    <property type="evidence" value="ECO:0007669"/>
    <property type="project" value="InterPro"/>
</dbReference>
<dbReference type="PRINTS" id="PR00032">
    <property type="entry name" value="HTHARAC"/>
</dbReference>